<evidence type="ECO:0000256" key="1">
    <source>
        <dbReference type="SAM" id="MobiDB-lite"/>
    </source>
</evidence>
<sequence length="164" mass="18012">MVELADIEPGMRVLEPSAGTGRILDQLPEGCEVVAVEINASLGGRLDATRRAVVIGDFLQCTPETLWGSFDRILMNPPFALPEAGRQAGGDLRQWAAPERPAPAAGGAARRRMGRPAARHLRGLRHRREHRSFHLDRLTHHHTPRLRRGLSGSTHHAPDFHALG</sequence>
<dbReference type="Gene3D" id="3.40.50.150">
    <property type="entry name" value="Vaccinia Virus protein VP39"/>
    <property type="match status" value="1"/>
</dbReference>
<geneLocation type="plasmid" evidence="2 3">
    <name>pI</name>
</geneLocation>
<keyword evidence="3" id="KW-1185">Reference proteome</keyword>
<evidence type="ECO:0000313" key="2">
    <source>
        <dbReference type="EMBL" id="CAB1371323.1"/>
    </source>
</evidence>
<evidence type="ECO:0008006" key="4">
    <source>
        <dbReference type="Google" id="ProtNLM"/>
    </source>
</evidence>
<evidence type="ECO:0000313" key="3">
    <source>
        <dbReference type="Proteomes" id="UP000515733"/>
    </source>
</evidence>
<dbReference type="Proteomes" id="UP000515733">
    <property type="component" value="Plasmid pI"/>
</dbReference>
<dbReference type="PROSITE" id="PS00092">
    <property type="entry name" value="N6_MTASE"/>
    <property type="match status" value="1"/>
</dbReference>
<dbReference type="GO" id="GO:0032259">
    <property type="term" value="P:methylation"/>
    <property type="evidence" value="ECO:0007669"/>
    <property type="project" value="InterPro"/>
</dbReference>
<dbReference type="InterPro" id="IPR029063">
    <property type="entry name" value="SAM-dependent_MTases_sf"/>
</dbReference>
<feature type="region of interest" description="Disordered" evidence="1">
    <location>
        <begin position="129"/>
        <end position="164"/>
    </location>
</feature>
<gene>
    <name evidence="2" type="ORF">DENOEST_P0165</name>
</gene>
<dbReference type="KEGG" id="doe:DENOEST_P0165"/>
<dbReference type="GO" id="GO:0008168">
    <property type="term" value="F:methyltransferase activity"/>
    <property type="evidence" value="ECO:0007669"/>
    <property type="project" value="InterPro"/>
</dbReference>
<feature type="compositionally biased region" description="Basic residues" evidence="1">
    <location>
        <begin position="139"/>
        <end position="148"/>
    </location>
</feature>
<protein>
    <recommendedName>
        <fullName evidence="4">Methyltransferase small domain-containing protein</fullName>
    </recommendedName>
</protein>
<reference evidence="2 3" key="1">
    <citation type="submission" date="2020-03" db="EMBL/GenBank/DDBJ databases">
        <authorList>
            <consortium name="Genoscope - CEA"/>
            <person name="William W."/>
        </authorList>
    </citation>
    <scope>NUCLEOTIDE SEQUENCE [LARGE SCALE GENOMIC DNA]</scope>
    <source>
        <strain evidence="3">DSM 16959</strain>
        <plasmid evidence="2 3">pI</plasmid>
    </source>
</reference>
<dbReference type="AlphaFoldDB" id="A0A6S6Y2X0"/>
<dbReference type="InterPro" id="IPR002052">
    <property type="entry name" value="DNA_methylase_N6_adenine_CS"/>
</dbReference>
<name>A0A6S6Y2X0_9PROT</name>
<organism evidence="2 3">
    <name type="scientific">Denitratisoma oestradiolicum</name>
    <dbReference type="NCBI Taxonomy" id="311182"/>
    <lineage>
        <taxon>Bacteria</taxon>
        <taxon>Pseudomonadati</taxon>
        <taxon>Pseudomonadota</taxon>
        <taxon>Betaproteobacteria</taxon>
        <taxon>Nitrosomonadales</taxon>
        <taxon>Sterolibacteriaceae</taxon>
        <taxon>Denitratisoma</taxon>
    </lineage>
</organism>
<keyword evidence="2" id="KW-0614">Plasmid</keyword>
<dbReference type="SUPFAM" id="SSF53335">
    <property type="entry name" value="S-adenosyl-L-methionine-dependent methyltransferases"/>
    <property type="match status" value="1"/>
</dbReference>
<accession>A0A6S6Y2X0</accession>
<dbReference type="GO" id="GO:0003676">
    <property type="term" value="F:nucleic acid binding"/>
    <property type="evidence" value="ECO:0007669"/>
    <property type="project" value="InterPro"/>
</dbReference>
<dbReference type="CDD" id="cd02440">
    <property type="entry name" value="AdoMet_MTases"/>
    <property type="match status" value="1"/>
</dbReference>
<proteinExistence type="predicted"/>
<dbReference type="EMBL" id="LR778302">
    <property type="protein sequence ID" value="CAB1371323.1"/>
    <property type="molecule type" value="Genomic_DNA"/>
</dbReference>